<dbReference type="EMBL" id="CP133720">
    <property type="protein sequence ID" value="WMW80752.1"/>
    <property type="molecule type" value="Genomic_DNA"/>
</dbReference>
<dbReference type="NCBIfam" id="NF033788">
    <property type="entry name" value="HTH_metalloreg"/>
    <property type="match status" value="1"/>
</dbReference>
<dbReference type="SMART" id="SM00418">
    <property type="entry name" value="HTH_ARSR"/>
    <property type="match status" value="1"/>
</dbReference>
<dbReference type="Pfam" id="PF01022">
    <property type="entry name" value="HTH_5"/>
    <property type="match status" value="1"/>
</dbReference>
<dbReference type="PANTHER" id="PTHR39168:SF1">
    <property type="entry name" value="TRANSCRIPTIONAL REGULATORY PROTEIN"/>
    <property type="match status" value="1"/>
</dbReference>
<dbReference type="InterPro" id="IPR036388">
    <property type="entry name" value="WH-like_DNA-bd_sf"/>
</dbReference>
<dbReference type="InterPro" id="IPR011991">
    <property type="entry name" value="ArsR-like_HTH"/>
</dbReference>
<evidence type="ECO:0000313" key="3">
    <source>
        <dbReference type="Proteomes" id="UP001181355"/>
    </source>
</evidence>
<evidence type="ECO:0000313" key="2">
    <source>
        <dbReference type="EMBL" id="WMW80752.1"/>
    </source>
</evidence>
<dbReference type="SUPFAM" id="SSF46785">
    <property type="entry name" value="Winged helix' DNA-binding domain"/>
    <property type="match status" value="1"/>
</dbReference>
<proteinExistence type="predicted"/>
<dbReference type="InterPro" id="IPR052543">
    <property type="entry name" value="HTH_Metal-responsive_Reg"/>
</dbReference>
<name>A0ABY9RHP5_9BURK</name>
<dbReference type="CDD" id="cd00090">
    <property type="entry name" value="HTH_ARSR"/>
    <property type="match status" value="1"/>
</dbReference>
<gene>
    <name evidence="2" type="ORF">RF679_00390</name>
</gene>
<evidence type="ECO:0000259" key="1">
    <source>
        <dbReference type="PROSITE" id="PS50987"/>
    </source>
</evidence>
<feature type="domain" description="HTH arsR-type" evidence="1">
    <location>
        <begin position="2"/>
        <end position="97"/>
    </location>
</feature>
<dbReference type="InterPro" id="IPR036390">
    <property type="entry name" value="WH_DNA-bd_sf"/>
</dbReference>
<dbReference type="InterPro" id="IPR001845">
    <property type="entry name" value="HTH_ArsR_DNA-bd_dom"/>
</dbReference>
<reference evidence="2" key="1">
    <citation type="submission" date="2023-09" db="EMBL/GenBank/DDBJ databases">
        <title>Undibacterium sp. 20NA77.5 isolated from freshwater.</title>
        <authorList>
            <person name="Le V."/>
            <person name="Ko S.-R."/>
            <person name="Ahn C.-Y."/>
            <person name="Oh H.-M."/>
        </authorList>
    </citation>
    <scope>NUCLEOTIDE SEQUENCE</scope>
    <source>
        <strain evidence="2">20NA77.5</strain>
    </source>
</reference>
<organism evidence="2 3">
    <name type="scientific">Undibacterium cyanobacteriorum</name>
    <dbReference type="NCBI Taxonomy" id="3073561"/>
    <lineage>
        <taxon>Bacteria</taxon>
        <taxon>Pseudomonadati</taxon>
        <taxon>Pseudomonadota</taxon>
        <taxon>Betaproteobacteria</taxon>
        <taxon>Burkholderiales</taxon>
        <taxon>Oxalobacteraceae</taxon>
        <taxon>Undibacterium</taxon>
    </lineage>
</organism>
<dbReference type="Gene3D" id="1.10.10.10">
    <property type="entry name" value="Winged helix-like DNA-binding domain superfamily/Winged helix DNA-binding domain"/>
    <property type="match status" value="1"/>
</dbReference>
<dbReference type="RefSeq" id="WP_309482243.1">
    <property type="nucleotide sequence ID" value="NZ_CP133720.1"/>
</dbReference>
<dbReference type="Proteomes" id="UP001181355">
    <property type="component" value="Chromosome"/>
</dbReference>
<keyword evidence="3" id="KW-1185">Reference proteome</keyword>
<dbReference type="PROSITE" id="PS50987">
    <property type="entry name" value="HTH_ARSR_2"/>
    <property type="match status" value="1"/>
</dbReference>
<dbReference type="PANTHER" id="PTHR39168">
    <property type="entry name" value="TRANSCRIPTIONAL REGULATOR-RELATED"/>
    <property type="match status" value="1"/>
</dbReference>
<sequence>MDAKTSELQLAAVAAAIAEPARASMLCALLDQRARTATELATLADISASTASSHLAKLREQNLISMVAQGKHRYFQLQGPEVAQVLEALMNLAAPARPRFKPNTPSRLQRARTCYDHMAGEIAVRMHDYFLQQGYFETNQDDVNLYHLSEAGRVFFENLGVTCSIDNHLSAQPTKNKSRRRFACACLDWSERRPHLGGAFGAQLLQFLIQQAWVERELDSRALSITRKGERQFAKWLGEA</sequence>
<protein>
    <submittedName>
        <fullName evidence="2">Helix-turn-helix domain-containing protein</fullName>
    </submittedName>
</protein>
<accession>A0ABY9RHP5</accession>